<sequence>MFKQNIKKIIVLSLSLVMGLNSTVFALSTPDYKEVMQPAKKIQECKHKVFHGDREFNKLAKQLGLTEQEFTEAESSGKSLFDLAKTKEYTPEQVRNMLIENKTEAINKAVADGKLTRDDGDKLIKDTREKVRKWDGTIKPHNPKYRNGNFEDLSSIKELKLTKEDIEAGRKSGKTLFEIAKEKNGMTPEQVKSILIRAKTDDINKKVEEGKLTREKADTIISKMKLTIERWDGIFDSKEPMS</sequence>
<accession>A0A2T0B8F4</accession>
<proteinExistence type="predicted"/>
<keyword evidence="1" id="KW-0732">Signal</keyword>
<comment type="caution">
    <text evidence="2">The sequence shown here is derived from an EMBL/GenBank/DDBJ whole genome shotgun (WGS) entry which is preliminary data.</text>
</comment>
<evidence type="ECO:0000313" key="2">
    <source>
        <dbReference type="EMBL" id="PRR80178.1"/>
    </source>
</evidence>
<dbReference type="OrthoDB" id="1912361at2"/>
<organism evidence="2 3">
    <name type="scientific">Clostridium liquoris</name>
    <dbReference type="NCBI Taxonomy" id="1289519"/>
    <lineage>
        <taxon>Bacteria</taxon>
        <taxon>Bacillati</taxon>
        <taxon>Bacillota</taxon>
        <taxon>Clostridia</taxon>
        <taxon>Eubacteriales</taxon>
        <taxon>Clostridiaceae</taxon>
        <taxon>Clostridium</taxon>
    </lineage>
</organism>
<evidence type="ECO:0000256" key="1">
    <source>
        <dbReference type="SAM" id="SignalP"/>
    </source>
</evidence>
<name>A0A2T0B8F4_9CLOT</name>
<dbReference type="AlphaFoldDB" id="A0A2T0B8F4"/>
<keyword evidence="3" id="KW-1185">Reference proteome</keyword>
<gene>
    <name evidence="2" type="ORF">CLLI_05620</name>
</gene>
<feature type="signal peptide" evidence="1">
    <location>
        <begin position="1"/>
        <end position="26"/>
    </location>
</feature>
<evidence type="ECO:0000313" key="3">
    <source>
        <dbReference type="Proteomes" id="UP000239706"/>
    </source>
</evidence>
<reference evidence="2 3" key="1">
    <citation type="submission" date="2018-03" db="EMBL/GenBank/DDBJ databases">
        <title>Genome sequence of Clostridium liquoris DSM 100320.</title>
        <authorList>
            <person name="Poehlein A."/>
            <person name="Daniel R."/>
        </authorList>
    </citation>
    <scope>NUCLEOTIDE SEQUENCE [LARGE SCALE GENOMIC DNA]</scope>
    <source>
        <strain evidence="2 3">DSM 100320</strain>
    </source>
</reference>
<dbReference type="RefSeq" id="WP_106062730.1">
    <property type="nucleotide sequence ID" value="NZ_PVXO01000009.1"/>
</dbReference>
<dbReference type="Proteomes" id="UP000239706">
    <property type="component" value="Unassembled WGS sequence"/>
</dbReference>
<protein>
    <submittedName>
        <fullName evidence="2">Uncharacterized protein</fullName>
    </submittedName>
</protein>
<dbReference type="EMBL" id="PVXO01000009">
    <property type="protein sequence ID" value="PRR80178.1"/>
    <property type="molecule type" value="Genomic_DNA"/>
</dbReference>
<feature type="chain" id="PRO_5015698425" evidence="1">
    <location>
        <begin position="27"/>
        <end position="242"/>
    </location>
</feature>